<comment type="similarity">
    <text evidence="8 9">Belongs to the TRAP transporter small permease family.</text>
</comment>
<sequence length="185" mass="19933">MRWLALGAGYVLLVQAIATSIEIVARKVFNHSFQGIDELGGYALAISGAVGFGYATLTCAHTRIDLLLSKLPLAGRAVLHMLAAAVLMIVAGGMFWYGLRSLRQSISFGSISTTPLQTPLWIPQGLWIVGLSLFLLLTIVIFARCLAMFARRDFAGVEAQMKAKSQEQQELEAAGFGGMTQGVKQ</sequence>
<gene>
    <name evidence="11" type="ORF">QO034_18030</name>
</gene>
<evidence type="ECO:0000256" key="2">
    <source>
        <dbReference type="ARBA" id="ARBA00022448"/>
    </source>
</evidence>
<name>A0ABT7FIM6_9RHOB</name>
<dbReference type="InterPro" id="IPR007387">
    <property type="entry name" value="TRAP_DctQ"/>
</dbReference>
<evidence type="ECO:0000313" key="12">
    <source>
        <dbReference type="Proteomes" id="UP001227126"/>
    </source>
</evidence>
<dbReference type="Pfam" id="PF04290">
    <property type="entry name" value="DctQ"/>
    <property type="match status" value="1"/>
</dbReference>
<keyword evidence="4 9" id="KW-0997">Cell inner membrane</keyword>
<keyword evidence="3" id="KW-1003">Cell membrane</keyword>
<keyword evidence="12" id="KW-1185">Reference proteome</keyword>
<comment type="subcellular location">
    <subcellularLocation>
        <location evidence="1 9">Cell inner membrane</location>
        <topology evidence="1 9">Multi-pass membrane protein</topology>
    </subcellularLocation>
</comment>
<organism evidence="11 12">
    <name type="scientific">Sedimentitalea xiamensis</name>
    <dbReference type="NCBI Taxonomy" id="3050037"/>
    <lineage>
        <taxon>Bacteria</taxon>
        <taxon>Pseudomonadati</taxon>
        <taxon>Pseudomonadota</taxon>
        <taxon>Alphaproteobacteria</taxon>
        <taxon>Rhodobacterales</taxon>
        <taxon>Paracoccaceae</taxon>
        <taxon>Sedimentitalea</taxon>
    </lineage>
</organism>
<protein>
    <recommendedName>
        <fullName evidence="9">TRAP transporter small permease protein</fullName>
    </recommendedName>
</protein>
<feature type="domain" description="Tripartite ATP-independent periplasmic transporters DctQ component" evidence="10">
    <location>
        <begin position="17"/>
        <end position="146"/>
    </location>
</feature>
<dbReference type="InterPro" id="IPR055348">
    <property type="entry name" value="DctQ"/>
</dbReference>
<keyword evidence="6 9" id="KW-1133">Transmembrane helix</keyword>
<dbReference type="PANTHER" id="PTHR35011">
    <property type="entry name" value="2,3-DIKETO-L-GULONATE TRAP TRANSPORTER SMALL PERMEASE PROTEIN YIAM"/>
    <property type="match status" value="1"/>
</dbReference>
<keyword evidence="2 9" id="KW-0813">Transport</keyword>
<evidence type="ECO:0000313" key="11">
    <source>
        <dbReference type="EMBL" id="MDK3074992.1"/>
    </source>
</evidence>
<keyword evidence="5 9" id="KW-0812">Transmembrane</keyword>
<evidence type="ECO:0000256" key="6">
    <source>
        <dbReference type="ARBA" id="ARBA00022989"/>
    </source>
</evidence>
<evidence type="ECO:0000256" key="1">
    <source>
        <dbReference type="ARBA" id="ARBA00004429"/>
    </source>
</evidence>
<reference evidence="11 12" key="1">
    <citation type="submission" date="2023-05" db="EMBL/GenBank/DDBJ databases">
        <title>Sedimentitalea sp. nov. JM2-8.</title>
        <authorList>
            <person name="Huang J."/>
        </authorList>
    </citation>
    <scope>NUCLEOTIDE SEQUENCE [LARGE SCALE GENOMIC DNA]</scope>
    <source>
        <strain evidence="11 12">JM2-8</strain>
    </source>
</reference>
<evidence type="ECO:0000259" key="10">
    <source>
        <dbReference type="Pfam" id="PF04290"/>
    </source>
</evidence>
<keyword evidence="7 9" id="KW-0472">Membrane</keyword>
<evidence type="ECO:0000256" key="5">
    <source>
        <dbReference type="ARBA" id="ARBA00022692"/>
    </source>
</evidence>
<dbReference type="Proteomes" id="UP001227126">
    <property type="component" value="Unassembled WGS sequence"/>
</dbReference>
<dbReference type="RefSeq" id="WP_284486921.1">
    <property type="nucleotide sequence ID" value="NZ_JASNJE010000028.1"/>
</dbReference>
<comment type="caution">
    <text evidence="9">Lacks conserved residue(s) required for the propagation of feature annotation.</text>
</comment>
<feature type="transmembrane region" description="Helical" evidence="9">
    <location>
        <begin position="42"/>
        <end position="61"/>
    </location>
</feature>
<comment type="caution">
    <text evidence="11">The sequence shown here is derived from an EMBL/GenBank/DDBJ whole genome shotgun (WGS) entry which is preliminary data.</text>
</comment>
<proteinExistence type="inferred from homology"/>
<evidence type="ECO:0000256" key="3">
    <source>
        <dbReference type="ARBA" id="ARBA00022475"/>
    </source>
</evidence>
<accession>A0ABT7FIM6</accession>
<evidence type="ECO:0000256" key="7">
    <source>
        <dbReference type="ARBA" id="ARBA00023136"/>
    </source>
</evidence>
<evidence type="ECO:0000256" key="8">
    <source>
        <dbReference type="ARBA" id="ARBA00038436"/>
    </source>
</evidence>
<evidence type="ECO:0000256" key="4">
    <source>
        <dbReference type="ARBA" id="ARBA00022519"/>
    </source>
</evidence>
<feature type="transmembrane region" description="Helical" evidence="9">
    <location>
        <begin position="125"/>
        <end position="147"/>
    </location>
</feature>
<feature type="transmembrane region" description="Helical" evidence="9">
    <location>
        <begin position="73"/>
        <end position="97"/>
    </location>
</feature>
<comment type="function">
    <text evidence="9">Part of the tripartite ATP-independent periplasmic (TRAP) transport system.</text>
</comment>
<comment type="subunit">
    <text evidence="9">The complex comprises the extracytoplasmic solute receptor protein and the two transmembrane proteins.</text>
</comment>
<dbReference type="EMBL" id="JASNJE010000028">
    <property type="protein sequence ID" value="MDK3074992.1"/>
    <property type="molecule type" value="Genomic_DNA"/>
</dbReference>
<evidence type="ECO:0000256" key="9">
    <source>
        <dbReference type="RuleBase" id="RU369079"/>
    </source>
</evidence>